<feature type="transmembrane region" description="Helical" evidence="9">
    <location>
        <begin position="175"/>
        <end position="194"/>
    </location>
</feature>
<feature type="transmembrane region" description="Helical" evidence="9">
    <location>
        <begin position="289"/>
        <end position="307"/>
    </location>
</feature>
<evidence type="ECO:0000256" key="8">
    <source>
        <dbReference type="ARBA" id="ARBA00050025"/>
    </source>
</evidence>
<dbReference type="GO" id="GO:0005886">
    <property type="term" value="C:plasma membrane"/>
    <property type="evidence" value="ECO:0007669"/>
    <property type="project" value="UniProtKB-SubCell"/>
</dbReference>
<comment type="caution">
    <text evidence="11">The sequence shown here is derived from an EMBL/GenBank/DDBJ whole genome shotgun (WGS) entry which is preliminary data.</text>
</comment>
<evidence type="ECO:0000256" key="1">
    <source>
        <dbReference type="ARBA" id="ARBA00004141"/>
    </source>
</evidence>
<feature type="transmembrane region" description="Helical" evidence="9">
    <location>
        <begin position="40"/>
        <end position="63"/>
    </location>
</feature>
<feature type="transmembrane region" description="Helical" evidence="9">
    <location>
        <begin position="264"/>
        <end position="283"/>
    </location>
</feature>
<dbReference type="PROSITE" id="PS01219">
    <property type="entry name" value="AMMONIUM_TRANSP"/>
    <property type="match status" value="1"/>
</dbReference>
<sequence length="421" mass="44448">MIDTGDTAFILVSAFLVFIMTLGIAFFYGGMVRRKNVGNTMLMCTTVAGVVSIIWVAVGYSLVFGSGFGTGAGDSFLAHPFLGGLERVFLSGVTVDTVWGTIPEFVWALYQGMFALITVAIIVGGIVERMRFSRFLVFICLWVLIVYCPLAHMVWGGGWIADAIGAYDFAGGDVVHISSGVTALVLALMVGPRFGNGKLSYQPHNIPFILLGTLFLWLGWFGFNAGSAGAANGQAGLAFATTNTAAAAAMLSWMACEYASTRKVTLFGACSGAVAGLVAVTPGAGYVDIWAAVLMGVIVSVVCFFAVSRLKPRLGYDDALDAFGVHGIGGMTGTILTGIFANPAYGPFAGLIFGDPMQVVRQLLSVLFVIAWAGGLSFLLAWFLKRLGGDLRVAHEDEEIGLDVAAHSEPSYPAYSGMDLH</sequence>
<accession>A0A4S2F0L0</accession>
<evidence type="ECO:0000256" key="6">
    <source>
        <dbReference type="ARBA" id="ARBA00023136"/>
    </source>
</evidence>
<proteinExistence type="inferred from homology"/>
<dbReference type="NCBIfam" id="TIGR00836">
    <property type="entry name" value="amt"/>
    <property type="match status" value="1"/>
</dbReference>
<dbReference type="InterPro" id="IPR024041">
    <property type="entry name" value="NH4_transpt_AmtB-like_dom"/>
</dbReference>
<keyword evidence="6 9" id="KW-0472">Membrane</keyword>
<dbReference type="RefSeq" id="WP_136012979.1">
    <property type="nucleotide sequence ID" value="NZ_SRYE01000004.1"/>
</dbReference>
<feature type="transmembrane region" description="Helical" evidence="9">
    <location>
        <begin position="362"/>
        <end position="384"/>
    </location>
</feature>
<evidence type="ECO:0000256" key="3">
    <source>
        <dbReference type="ARBA" id="ARBA00022448"/>
    </source>
</evidence>
<keyword evidence="4 9" id="KW-0812">Transmembrane</keyword>
<protein>
    <recommendedName>
        <fullName evidence="8 9">Ammonium transporter</fullName>
    </recommendedName>
</protein>
<feature type="transmembrane region" description="Helical" evidence="9">
    <location>
        <begin position="235"/>
        <end position="255"/>
    </location>
</feature>
<reference evidence="11 12" key="1">
    <citation type="submission" date="2019-04" db="EMBL/GenBank/DDBJ databases">
        <title>Microbes associate with the intestines of laboratory mice.</title>
        <authorList>
            <person name="Navarre W."/>
            <person name="Wong E."/>
            <person name="Huang K."/>
            <person name="Tropini C."/>
            <person name="Ng K."/>
            <person name="Yu B."/>
        </authorList>
    </citation>
    <scope>NUCLEOTIDE SEQUENCE [LARGE SCALE GENOMIC DNA]</scope>
    <source>
        <strain evidence="11 12">NM07_P-09</strain>
    </source>
</reference>
<feature type="transmembrane region" description="Helical" evidence="9">
    <location>
        <begin position="105"/>
        <end position="123"/>
    </location>
</feature>
<keyword evidence="12" id="KW-1185">Reference proteome</keyword>
<evidence type="ECO:0000256" key="2">
    <source>
        <dbReference type="ARBA" id="ARBA00005887"/>
    </source>
</evidence>
<dbReference type="InterPro" id="IPR029020">
    <property type="entry name" value="Ammonium/urea_transptr"/>
</dbReference>
<dbReference type="Gene3D" id="1.10.3430.10">
    <property type="entry name" value="Ammonium transporter AmtB like domains"/>
    <property type="match status" value="1"/>
</dbReference>
<evidence type="ECO:0000313" key="11">
    <source>
        <dbReference type="EMBL" id="TGY61847.1"/>
    </source>
</evidence>
<comment type="similarity">
    <text evidence="2 9">Belongs to the ammonia transporter channel (TC 1.A.11.2) family.</text>
</comment>
<evidence type="ECO:0000256" key="9">
    <source>
        <dbReference type="RuleBase" id="RU362002"/>
    </source>
</evidence>
<evidence type="ECO:0000259" key="10">
    <source>
        <dbReference type="Pfam" id="PF00909"/>
    </source>
</evidence>
<feature type="transmembrane region" description="Helical" evidence="9">
    <location>
        <begin position="206"/>
        <end position="223"/>
    </location>
</feature>
<organism evidence="11 12">
    <name type="scientific">Muricaecibacterium torontonense</name>
    <dbReference type="NCBI Taxonomy" id="3032871"/>
    <lineage>
        <taxon>Bacteria</taxon>
        <taxon>Bacillati</taxon>
        <taxon>Actinomycetota</taxon>
        <taxon>Coriobacteriia</taxon>
        <taxon>Coriobacteriales</taxon>
        <taxon>Atopobiaceae</taxon>
        <taxon>Muricaecibacterium</taxon>
    </lineage>
</organism>
<name>A0A4S2F0L0_9ACTN</name>
<keyword evidence="7 9" id="KW-0924">Ammonia transport</keyword>
<dbReference type="SUPFAM" id="SSF111352">
    <property type="entry name" value="Ammonium transporter"/>
    <property type="match status" value="1"/>
</dbReference>
<evidence type="ECO:0000256" key="4">
    <source>
        <dbReference type="ARBA" id="ARBA00022692"/>
    </source>
</evidence>
<evidence type="ECO:0000313" key="12">
    <source>
        <dbReference type="Proteomes" id="UP000310263"/>
    </source>
</evidence>
<feature type="transmembrane region" description="Helical" evidence="9">
    <location>
        <begin position="319"/>
        <end position="342"/>
    </location>
</feature>
<dbReference type="InterPro" id="IPR018047">
    <property type="entry name" value="Ammonium_transpt_CS"/>
</dbReference>
<dbReference type="Proteomes" id="UP000310263">
    <property type="component" value="Unassembled WGS sequence"/>
</dbReference>
<keyword evidence="5 9" id="KW-1133">Transmembrane helix</keyword>
<dbReference type="PANTHER" id="PTHR43029">
    <property type="entry name" value="AMMONIUM TRANSPORTER MEP2"/>
    <property type="match status" value="1"/>
</dbReference>
<feature type="transmembrane region" description="Helical" evidence="9">
    <location>
        <begin position="135"/>
        <end position="155"/>
    </location>
</feature>
<dbReference type="PANTHER" id="PTHR43029:SF10">
    <property type="entry name" value="AMMONIUM TRANSPORTER MEP2"/>
    <property type="match status" value="1"/>
</dbReference>
<dbReference type="Pfam" id="PF00909">
    <property type="entry name" value="Ammonium_transp"/>
    <property type="match status" value="1"/>
</dbReference>
<dbReference type="OrthoDB" id="9814202at2"/>
<dbReference type="GO" id="GO:0008519">
    <property type="term" value="F:ammonium channel activity"/>
    <property type="evidence" value="ECO:0007669"/>
    <property type="project" value="InterPro"/>
</dbReference>
<gene>
    <name evidence="11" type="ORF">E5334_07570</name>
</gene>
<comment type="subcellular location">
    <subcellularLocation>
        <location evidence="9">Cell membrane</location>
        <topology evidence="9">Multi-pass membrane protein</topology>
    </subcellularLocation>
    <subcellularLocation>
        <location evidence="1">Membrane</location>
        <topology evidence="1">Multi-pass membrane protein</topology>
    </subcellularLocation>
</comment>
<evidence type="ECO:0000256" key="5">
    <source>
        <dbReference type="ARBA" id="ARBA00022989"/>
    </source>
</evidence>
<keyword evidence="3 9" id="KW-0813">Transport</keyword>
<feature type="domain" description="Ammonium transporter AmtB-like" evidence="10">
    <location>
        <begin position="8"/>
        <end position="412"/>
    </location>
</feature>
<dbReference type="EMBL" id="SRYE01000004">
    <property type="protein sequence ID" value="TGY61847.1"/>
    <property type="molecule type" value="Genomic_DNA"/>
</dbReference>
<feature type="transmembrane region" description="Helical" evidence="9">
    <location>
        <begin position="6"/>
        <end position="28"/>
    </location>
</feature>
<dbReference type="AlphaFoldDB" id="A0A4S2F0L0"/>
<dbReference type="InterPro" id="IPR001905">
    <property type="entry name" value="Ammonium_transpt"/>
</dbReference>
<evidence type="ECO:0000256" key="7">
    <source>
        <dbReference type="ARBA" id="ARBA00023177"/>
    </source>
</evidence>